<dbReference type="GO" id="GO:0016705">
    <property type="term" value="F:oxidoreductase activity, acting on paired donors, with incorporation or reduction of molecular oxygen"/>
    <property type="evidence" value="ECO:0007669"/>
    <property type="project" value="InterPro"/>
</dbReference>
<reference evidence="6" key="1">
    <citation type="journal article" date="2020" name="Stud. Mycol.">
        <title>101 Dothideomycetes genomes: a test case for predicting lifestyles and emergence of pathogens.</title>
        <authorList>
            <person name="Haridas S."/>
            <person name="Albert R."/>
            <person name="Binder M."/>
            <person name="Bloem J."/>
            <person name="Labutti K."/>
            <person name="Salamov A."/>
            <person name="Andreopoulos B."/>
            <person name="Baker S."/>
            <person name="Barry K."/>
            <person name="Bills G."/>
            <person name="Bluhm B."/>
            <person name="Cannon C."/>
            <person name="Castanera R."/>
            <person name="Culley D."/>
            <person name="Daum C."/>
            <person name="Ezra D."/>
            <person name="Gonzalez J."/>
            <person name="Henrissat B."/>
            <person name="Kuo A."/>
            <person name="Liang C."/>
            <person name="Lipzen A."/>
            <person name="Lutzoni F."/>
            <person name="Magnuson J."/>
            <person name="Mondo S."/>
            <person name="Nolan M."/>
            <person name="Ohm R."/>
            <person name="Pangilinan J."/>
            <person name="Park H.-J."/>
            <person name="Ramirez L."/>
            <person name="Alfaro M."/>
            <person name="Sun H."/>
            <person name="Tritt A."/>
            <person name="Yoshinaga Y."/>
            <person name="Zwiers L.-H."/>
            <person name="Turgeon B."/>
            <person name="Goodwin S."/>
            <person name="Spatafora J."/>
            <person name="Crous P."/>
            <person name="Grigoriev I."/>
        </authorList>
    </citation>
    <scope>NUCLEOTIDE SEQUENCE</scope>
    <source>
        <strain evidence="6">CBS 119687</strain>
    </source>
</reference>
<dbReference type="SUPFAM" id="SSF48264">
    <property type="entry name" value="Cytochrome P450"/>
    <property type="match status" value="1"/>
</dbReference>
<dbReference type="PRINTS" id="PR00463">
    <property type="entry name" value="EP450I"/>
</dbReference>
<accession>A0A6A6APV5</accession>
<evidence type="ECO:0000256" key="2">
    <source>
        <dbReference type="ARBA" id="ARBA00022723"/>
    </source>
</evidence>
<dbReference type="PROSITE" id="PS00086">
    <property type="entry name" value="CYTOCHROME_P450"/>
    <property type="match status" value="1"/>
</dbReference>
<dbReference type="AlphaFoldDB" id="A0A6A6APV5"/>
<keyword evidence="4 5" id="KW-0349">Heme</keyword>
<evidence type="ECO:0000256" key="4">
    <source>
        <dbReference type="PIRSR" id="PIRSR602401-1"/>
    </source>
</evidence>
<dbReference type="GO" id="GO:0005506">
    <property type="term" value="F:iron ion binding"/>
    <property type="evidence" value="ECO:0007669"/>
    <property type="project" value="InterPro"/>
</dbReference>
<dbReference type="EMBL" id="ML977500">
    <property type="protein sequence ID" value="KAF2132974.1"/>
    <property type="molecule type" value="Genomic_DNA"/>
</dbReference>
<dbReference type="InterPro" id="IPR001128">
    <property type="entry name" value="Cyt_P450"/>
</dbReference>
<organism evidence="6 7">
    <name type="scientific">Dothidotthia symphoricarpi CBS 119687</name>
    <dbReference type="NCBI Taxonomy" id="1392245"/>
    <lineage>
        <taxon>Eukaryota</taxon>
        <taxon>Fungi</taxon>
        <taxon>Dikarya</taxon>
        <taxon>Ascomycota</taxon>
        <taxon>Pezizomycotina</taxon>
        <taxon>Dothideomycetes</taxon>
        <taxon>Pleosporomycetidae</taxon>
        <taxon>Pleosporales</taxon>
        <taxon>Dothidotthiaceae</taxon>
        <taxon>Dothidotthia</taxon>
    </lineage>
</organism>
<keyword evidence="3 4" id="KW-0408">Iron</keyword>
<proteinExistence type="inferred from homology"/>
<dbReference type="GO" id="GO:0004497">
    <property type="term" value="F:monooxygenase activity"/>
    <property type="evidence" value="ECO:0007669"/>
    <property type="project" value="UniProtKB-KW"/>
</dbReference>
<dbReference type="InterPro" id="IPR017972">
    <property type="entry name" value="Cyt_P450_CS"/>
</dbReference>
<comment type="similarity">
    <text evidence="5">Belongs to the cytochrome P450 family.</text>
</comment>
<dbReference type="RefSeq" id="XP_033527361.1">
    <property type="nucleotide sequence ID" value="XM_033672136.1"/>
</dbReference>
<dbReference type="GeneID" id="54412568"/>
<evidence type="ECO:0000256" key="1">
    <source>
        <dbReference type="ARBA" id="ARBA00001971"/>
    </source>
</evidence>
<evidence type="ECO:0000256" key="3">
    <source>
        <dbReference type="ARBA" id="ARBA00023004"/>
    </source>
</evidence>
<gene>
    <name evidence="6" type="ORF">P153DRAFT_414914</name>
</gene>
<dbReference type="PANTHER" id="PTHR24305">
    <property type="entry name" value="CYTOCHROME P450"/>
    <property type="match status" value="1"/>
</dbReference>
<feature type="binding site" description="axial binding residue" evidence="4">
    <location>
        <position position="440"/>
    </location>
    <ligand>
        <name>heme</name>
        <dbReference type="ChEBI" id="CHEBI:30413"/>
    </ligand>
    <ligandPart>
        <name>Fe</name>
        <dbReference type="ChEBI" id="CHEBI:18248"/>
    </ligandPart>
</feature>
<protein>
    <submittedName>
        <fullName evidence="6">Cytochrome P450</fullName>
    </submittedName>
</protein>
<keyword evidence="5" id="KW-0503">Monooxygenase</keyword>
<comment type="cofactor">
    <cofactor evidence="1 4">
        <name>heme</name>
        <dbReference type="ChEBI" id="CHEBI:30413"/>
    </cofactor>
</comment>
<evidence type="ECO:0000313" key="6">
    <source>
        <dbReference type="EMBL" id="KAF2132974.1"/>
    </source>
</evidence>
<dbReference type="Proteomes" id="UP000799771">
    <property type="component" value="Unassembled WGS sequence"/>
</dbReference>
<keyword evidence="2 4" id="KW-0479">Metal-binding</keyword>
<dbReference type="InterPro" id="IPR036396">
    <property type="entry name" value="Cyt_P450_sf"/>
</dbReference>
<keyword evidence="5" id="KW-0560">Oxidoreductase</keyword>
<keyword evidence="7" id="KW-1185">Reference proteome</keyword>
<evidence type="ECO:0000256" key="5">
    <source>
        <dbReference type="RuleBase" id="RU000461"/>
    </source>
</evidence>
<name>A0A6A6APV5_9PLEO</name>
<dbReference type="Gene3D" id="1.10.630.10">
    <property type="entry name" value="Cytochrome P450"/>
    <property type="match status" value="1"/>
</dbReference>
<dbReference type="Pfam" id="PF00067">
    <property type="entry name" value="p450"/>
    <property type="match status" value="1"/>
</dbReference>
<dbReference type="InterPro" id="IPR002401">
    <property type="entry name" value="Cyt_P450_E_grp-I"/>
</dbReference>
<dbReference type="OrthoDB" id="3934656at2759"/>
<dbReference type="CDD" id="cd11060">
    <property type="entry name" value="CYP57A1-like"/>
    <property type="match status" value="1"/>
</dbReference>
<evidence type="ECO:0000313" key="7">
    <source>
        <dbReference type="Proteomes" id="UP000799771"/>
    </source>
</evidence>
<dbReference type="PANTHER" id="PTHR24305:SF229">
    <property type="entry name" value="P450, PUTATIVE (EUROFUNG)-RELATED"/>
    <property type="match status" value="1"/>
</dbReference>
<dbReference type="PRINTS" id="PR00385">
    <property type="entry name" value="P450"/>
</dbReference>
<sequence>MLSIVVYWVGWVIYTHYLHPLAKIPGPFWPSVSRTWLMYRMYKGDLEFHQRSMHHSFEYGPLVRIAPDEVHSSDPKAIPIIYRVQQPLEKTNFYLTFRPMIPGFSLDMFTDDSEKHHTAYRKIVGPVYTLTSMLKNEGALDKTANLFMERLGDFADRNESFDFGLWLEMFAFDNVGAVFFGKQFGFLEESTDYGGYINAVHTALPLNSFVAMAPFWIRPLLLNCGIVIPKIFKAVMAAAGIWETAVRETNMAQERSQDNTAKRNDILSQLLAIEQDKKSGLTIQGVHTEMWAAVTAGAESTAGALRAIFYYLMKHPETMAKLIRDVDTAFENGMLTHPVQYHQAMKLPYLNGVIREATRLFPPFGAPMPRYAPAKGLELSGYHVPAGTKVGMNASVVQYDKELFGEDAYAFRPDRWLESGDRYRAMDKAMLVFGAGTRTCIGKNLSNSEMYKLVPELLHRFSIEMAHDQPWKTRNATFVLQSNVICRFTRR</sequence>
<dbReference type="GO" id="GO:0020037">
    <property type="term" value="F:heme binding"/>
    <property type="evidence" value="ECO:0007669"/>
    <property type="project" value="InterPro"/>
</dbReference>
<dbReference type="InterPro" id="IPR050121">
    <property type="entry name" value="Cytochrome_P450_monoxygenase"/>
</dbReference>